<reference evidence="1 2" key="1">
    <citation type="submission" date="2023-02" db="EMBL/GenBank/DDBJ databases">
        <title>LHISI_Scaffold_Assembly.</title>
        <authorList>
            <person name="Stuart O.P."/>
            <person name="Cleave R."/>
            <person name="Magrath M.J.L."/>
            <person name="Mikheyev A.S."/>
        </authorList>
    </citation>
    <scope>NUCLEOTIDE SEQUENCE [LARGE SCALE GENOMIC DNA]</scope>
    <source>
        <strain evidence="1">Daus_M_001</strain>
        <tissue evidence="1">Leg muscle</tissue>
    </source>
</reference>
<dbReference type="EMBL" id="JARBHB010000017">
    <property type="protein sequence ID" value="KAJ8865735.1"/>
    <property type="molecule type" value="Genomic_DNA"/>
</dbReference>
<accession>A0ABQ9FZS4</accession>
<sequence length="394" mass="43949">MKYVWNLDAELPDILYAVCVCVCRFVWIVQRKSEQKFHMNTCPAFGGSRDQGNVQARRFVRTRPVRLRWGPLTRIRSAAALRKCGGALSGAEHVMRRIRSNGTSSSLIHSRLLPTSVDNAQHSLSDTLSTFASSTLCGAKWVDTMTRGVVGGRGGVVVRLLSPHTPHGFSHVGIEPDDAPGPDVYKECELNLTERSSLLLAKPNKLNDSRLVAIKDRIRFLFPCESAIGAESSRACLMNSDPIAKCKVKLAANPNDPCKEQHELHLRRYNANKNAKNAPIKHCKGENTEVLGLKNVMSRKPAGGLAAAATYNGFYFLPFVYYNKKYIDTYLHQHVPKADRVRRNASKGKDVIILLRFSEADVVDWYEEVFQASKESVEEGTVRGSDEVYNVDDE</sequence>
<keyword evidence="2" id="KW-1185">Reference proteome</keyword>
<name>A0ABQ9FZS4_9NEOP</name>
<gene>
    <name evidence="1" type="ORF">PR048_033256</name>
</gene>
<evidence type="ECO:0000313" key="1">
    <source>
        <dbReference type="EMBL" id="KAJ8865735.1"/>
    </source>
</evidence>
<comment type="caution">
    <text evidence="1">The sequence shown here is derived from an EMBL/GenBank/DDBJ whole genome shotgun (WGS) entry which is preliminary data.</text>
</comment>
<organism evidence="1 2">
    <name type="scientific">Dryococelus australis</name>
    <dbReference type="NCBI Taxonomy" id="614101"/>
    <lineage>
        <taxon>Eukaryota</taxon>
        <taxon>Metazoa</taxon>
        <taxon>Ecdysozoa</taxon>
        <taxon>Arthropoda</taxon>
        <taxon>Hexapoda</taxon>
        <taxon>Insecta</taxon>
        <taxon>Pterygota</taxon>
        <taxon>Neoptera</taxon>
        <taxon>Polyneoptera</taxon>
        <taxon>Phasmatodea</taxon>
        <taxon>Verophasmatodea</taxon>
        <taxon>Anareolatae</taxon>
        <taxon>Phasmatidae</taxon>
        <taxon>Eurycanthinae</taxon>
        <taxon>Dryococelus</taxon>
    </lineage>
</organism>
<evidence type="ECO:0000313" key="2">
    <source>
        <dbReference type="Proteomes" id="UP001159363"/>
    </source>
</evidence>
<dbReference type="Proteomes" id="UP001159363">
    <property type="component" value="Chromosome 16"/>
</dbReference>
<proteinExistence type="predicted"/>
<protein>
    <submittedName>
        <fullName evidence="1">Uncharacterized protein</fullName>
    </submittedName>
</protein>